<dbReference type="Pfam" id="PF14765">
    <property type="entry name" value="PS-DH"/>
    <property type="match status" value="1"/>
</dbReference>
<dbReference type="PROSITE" id="PS52019">
    <property type="entry name" value="PKS_MFAS_DH"/>
    <property type="match status" value="1"/>
</dbReference>
<dbReference type="InterPro" id="IPR014043">
    <property type="entry name" value="Acyl_transferase_dom"/>
</dbReference>
<dbReference type="Pfam" id="PF16073">
    <property type="entry name" value="SAT"/>
    <property type="match status" value="1"/>
</dbReference>
<keyword evidence="5" id="KW-0808">Transferase</keyword>
<keyword evidence="2" id="KW-0596">Phosphopantetheine</keyword>
<protein>
    <recommendedName>
        <fullName evidence="14">Carrier domain-containing protein</fullName>
    </recommendedName>
</protein>
<evidence type="ECO:0000256" key="4">
    <source>
        <dbReference type="ARBA" id="ARBA00022603"/>
    </source>
</evidence>
<feature type="domain" description="Carrier" evidence="9">
    <location>
        <begin position="1584"/>
        <end position="1661"/>
    </location>
</feature>
<dbReference type="SUPFAM" id="SSF53335">
    <property type="entry name" value="S-adenosyl-L-methionine-dependent methyltransferases"/>
    <property type="match status" value="1"/>
</dbReference>
<feature type="region of interest" description="N-terminal hotdog fold" evidence="7">
    <location>
        <begin position="1226"/>
        <end position="1350"/>
    </location>
</feature>
<dbReference type="SUPFAM" id="SSF55048">
    <property type="entry name" value="Probable ACP-binding domain of malonyl-CoA ACP transacylase"/>
    <property type="match status" value="1"/>
</dbReference>
<keyword evidence="13" id="KW-1185">Reference proteome</keyword>
<dbReference type="VEuPathDB" id="FungiDB:JI435_066820"/>
<dbReference type="InterPro" id="IPR020841">
    <property type="entry name" value="PKS_Beta-ketoAc_synthase_dom"/>
</dbReference>
<feature type="region of interest" description="Disordered" evidence="8">
    <location>
        <begin position="1556"/>
        <end position="1576"/>
    </location>
</feature>
<dbReference type="Gene3D" id="3.30.70.3290">
    <property type="match status" value="1"/>
</dbReference>
<dbReference type="SUPFAM" id="SSF53474">
    <property type="entry name" value="alpha/beta-Hydrolases"/>
    <property type="match status" value="1"/>
</dbReference>
<dbReference type="Pfam" id="PF00550">
    <property type="entry name" value="PP-binding"/>
    <property type="match status" value="1"/>
</dbReference>
<dbReference type="Pfam" id="PF02801">
    <property type="entry name" value="Ketoacyl-synt_C"/>
    <property type="match status" value="1"/>
</dbReference>
<dbReference type="GO" id="GO:0016787">
    <property type="term" value="F:hydrolase activity"/>
    <property type="evidence" value="ECO:0007669"/>
    <property type="project" value="InterPro"/>
</dbReference>
<dbReference type="Gene3D" id="3.40.50.150">
    <property type="entry name" value="Vaccinia Virus protein VP39"/>
    <property type="match status" value="1"/>
</dbReference>
<dbReference type="SUPFAM" id="SSF53901">
    <property type="entry name" value="Thiolase-like"/>
    <property type="match status" value="1"/>
</dbReference>
<dbReference type="InterPro" id="IPR014030">
    <property type="entry name" value="Ketoacyl_synth_N"/>
</dbReference>
<evidence type="ECO:0000256" key="2">
    <source>
        <dbReference type="ARBA" id="ARBA00022450"/>
    </source>
</evidence>
<dbReference type="SUPFAM" id="SSF47336">
    <property type="entry name" value="ACP-like"/>
    <property type="match status" value="1"/>
</dbReference>
<gene>
    <name evidence="12" type="ORF">JI435_066820</name>
</gene>
<keyword evidence="3" id="KW-0597">Phosphoprotein</keyword>
<dbReference type="GO" id="GO:0032259">
    <property type="term" value="P:methylation"/>
    <property type="evidence" value="ECO:0007669"/>
    <property type="project" value="UniProtKB-KW"/>
</dbReference>
<feature type="active site" description="Proton acceptor; for dehydratase activity" evidence="7">
    <location>
        <position position="1259"/>
    </location>
</feature>
<evidence type="ECO:0000256" key="5">
    <source>
        <dbReference type="ARBA" id="ARBA00022679"/>
    </source>
</evidence>
<evidence type="ECO:0000259" key="11">
    <source>
        <dbReference type="PROSITE" id="PS52019"/>
    </source>
</evidence>
<dbReference type="CDD" id="cd02440">
    <property type="entry name" value="AdoMet_MTases"/>
    <property type="match status" value="1"/>
</dbReference>
<dbReference type="Proteomes" id="UP000663193">
    <property type="component" value="Chromosome 9"/>
</dbReference>
<dbReference type="InterPro" id="IPR013094">
    <property type="entry name" value="AB_hydrolase_3"/>
</dbReference>
<dbReference type="Pfam" id="PF07859">
    <property type="entry name" value="Abhydrolase_3"/>
    <property type="match status" value="1"/>
</dbReference>
<dbReference type="PANTHER" id="PTHR43775">
    <property type="entry name" value="FATTY ACID SYNTHASE"/>
    <property type="match status" value="1"/>
</dbReference>
<dbReference type="InterPro" id="IPR032088">
    <property type="entry name" value="SAT"/>
</dbReference>
<evidence type="ECO:0000256" key="7">
    <source>
        <dbReference type="PROSITE-ProRule" id="PRU01363"/>
    </source>
</evidence>
<dbReference type="CDD" id="cd00833">
    <property type="entry name" value="PKS"/>
    <property type="match status" value="1"/>
</dbReference>
<dbReference type="GO" id="GO:0008168">
    <property type="term" value="F:methyltransferase activity"/>
    <property type="evidence" value="ECO:0007669"/>
    <property type="project" value="UniProtKB-KW"/>
</dbReference>
<dbReference type="Gene3D" id="3.40.50.1820">
    <property type="entry name" value="alpha/beta hydrolase"/>
    <property type="match status" value="1"/>
</dbReference>
<evidence type="ECO:0000256" key="3">
    <source>
        <dbReference type="ARBA" id="ARBA00022553"/>
    </source>
</evidence>
<dbReference type="SMART" id="SM00825">
    <property type="entry name" value="PKS_KS"/>
    <property type="match status" value="1"/>
</dbReference>
<evidence type="ECO:0000256" key="1">
    <source>
        <dbReference type="ARBA" id="ARBA00005179"/>
    </source>
</evidence>
<evidence type="ECO:0000313" key="13">
    <source>
        <dbReference type="Proteomes" id="UP000663193"/>
    </source>
</evidence>
<dbReference type="Gene3D" id="1.10.1200.10">
    <property type="entry name" value="ACP-like"/>
    <property type="match status" value="1"/>
</dbReference>
<dbReference type="PROSITE" id="PS00012">
    <property type="entry name" value="PHOSPHOPANTETHEINE"/>
    <property type="match status" value="1"/>
</dbReference>
<dbReference type="InterPro" id="IPR014031">
    <property type="entry name" value="Ketoacyl_synth_C"/>
</dbReference>
<dbReference type="InterPro" id="IPR029063">
    <property type="entry name" value="SAM-dependent_MTases_sf"/>
</dbReference>
<dbReference type="InterPro" id="IPR050091">
    <property type="entry name" value="PKS_NRPS_Biosynth_Enz"/>
</dbReference>
<feature type="domain" description="PKS/mFAS DH" evidence="11">
    <location>
        <begin position="1226"/>
        <end position="1530"/>
    </location>
</feature>
<dbReference type="InterPro" id="IPR049900">
    <property type="entry name" value="PKS_mFAS_DH"/>
</dbReference>
<dbReference type="Gene3D" id="3.40.47.10">
    <property type="match status" value="1"/>
</dbReference>
<proteinExistence type="predicted"/>
<dbReference type="Pfam" id="PF00109">
    <property type="entry name" value="ketoacyl-synt"/>
    <property type="match status" value="1"/>
</dbReference>
<evidence type="ECO:0000256" key="8">
    <source>
        <dbReference type="SAM" id="MobiDB-lite"/>
    </source>
</evidence>
<evidence type="ECO:0008006" key="14">
    <source>
        <dbReference type="Google" id="ProtNLM"/>
    </source>
</evidence>
<dbReference type="PROSITE" id="PS50075">
    <property type="entry name" value="CARRIER"/>
    <property type="match status" value="1"/>
</dbReference>
<dbReference type="OrthoDB" id="429813at2759"/>
<dbReference type="InterPro" id="IPR001227">
    <property type="entry name" value="Ac_transferase_dom_sf"/>
</dbReference>
<dbReference type="InterPro" id="IPR016036">
    <property type="entry name" value="Malonyl_transacylase_ACP-bd"/>
</dbReference>
<dbReference type="InterPro" id="IPR016039">
    <property type="entry name" value="Thiolase-like"/>
</dbReference>
<dbReference type="Gene3D" id="3.40.366.10">
    <property type="entry name" value="Malonyl-Coenzyme A Acyl Carrier Protein, domain 2"/>
    <property type="match status" value="2"/>
</dbReference>
<dbReference type="InterPro" id="IPR013217">
    <property type="entry name" value="Methyltransf_12"/>
</dbReference>
<keyword evidence="6" id="KW-0511">Multifunctional enzyme</keyword>
<dbReference type="GO" id="GO:0006633">
    <property type="term" value="P:fatty acid biosynthetic process"/>
    <property type="evidence" value="ECO:0007669"/>
    <property type="project" value="InterPro"/>
</dbReference>
<dbReference type="InterPro" id="IPR029058">
    <property type="entry name" value="AB_hydrolase_fold"/>
</dbReference>
<comment type="pathway">
    <text evidence="1">Secondary metabolite biosynthesis.</text>
</comment>
<dbReference type="SUPFAM" id="SSF52151">
    <property type="entry name" value="FabD/lysophospholipase-like"/>
    <property type="match status" value="1"/>
</dbReference>
<dbReference type="Pfam" id="PF08242">
    <property type="entry name" value="Methyltransf_12"/>
    <property type="match status" value="1"/>
</dbReference>
<dbReference type="PANTHER" id="PTHR43775:SF21">
    <property type="entry name" value="NON-REDUCING POLYKETIDE SYNTHASE AUSA-RELATED"/>
    <property type="match status" value="1"/>
</dbReference>
<dbReference type="Gene3D" id="3.10.129.110">
    <property type="entry name" value="Polyketide synthase dehydratase"/>
    <property type="match status" value="1"/>
</dbReference>
<evidence type="ECO:0000259" key="9">
    <source>
        <dbReference type="PROSITE" id="PS50075"/>
    </source>
</evidence>
<sequence>MASLTNLVLFGPQQGRWTYPRLQTLQSHVRTNPTLHFLRDCVSQLEAFLATTPLGSTKVTQSVGPLTAFAQGTSVPQPDTLSNAQLAVLTVVAQAVDWIRYAADRGDVDVVQGFCIGFLSAAVISSTQNRSRSEFELYIANAIRLAACLGLLVDAENAAQSSSDRAAVISVRCNKLSERTVLDAVLESCPQAYTSCITDDRAVTVTLPHHYLEDLTRRLERESISVKVVALNGSYHHSKHIGVAQQLKTLCARTPDLQLPSTELLTLPLRSTADTELVSSGALHDIAIDLILCKRAHWFETVKRAMRDLPNDVKLISMGLESHIPRSLSGVKPVPPQTPEKHTNEEIAVIGMSCRFPQADTLEEFWQLISSGGTAFGTLPLDRFDPSDLRREPKLPIFWGNFLRRPDVFDHRFFGISGREAKSMDPQQRLALQVAYEAMETSGYNSLPISDQEKDVGCYLGVGAVDYEGNVASENANAFSATGTLRAFIAGRISHFFGWSGPSMTFDTACSSSAVAISTACKALLAGDCAIAIAGGVNVITSPNLHQNLAAASFLNPNGSSRAFDASAAGYSRGEGAGIIVLKPLSKALDAGDNILAVIAGSAVNQGSNLSSITVPDSQSQCALYRRALSTARIEPNNVHYVEAHGTGTQVGDPIEYESVSLALASGRNDTLFLGSVKDNIGHAEAASGAAGIIKVILMMLRKTIPKQANFATLNPRIKASDRIQVPEVTREWRSSQPVALLNNYGASGNNAAIVLRAFEQSLPATPNQSICPIVISAKSHISLINYLDQLKRFILRRHVSVEDLASALMRHQNPSFEYRAAVSTGTARDLVSDLDSVGHKNDAVATRAVPRSIILVFGGQTGRTVVFSKELYEASSILRLHLNECEAICQELELPSVLTEMFSGQPIDDLIQLHCMLLSMQVSYAKTWLDCGVKVDSLIGHSFGQISALCVANSITLKDAFRLIAGRARLVRDNWGLDCGAMLSIECNRADAEGLVDRAKAQDGCRINVACYNGPRSFVLAGDTHSINWVEEECKMFRTARLFNTHAYHSYMADSILDDYKNVAASITIRPPQIRIETCSQGMSWNSFTASEIVAHTRQPVYFSEAVQRVADRLPTAIWLEAGSGTPIISMTRRILAQSEKAHRFLATDLGKTDATANLANTCCELWMAGCKFRIPFWPAHDQRNSELIDLPPYQFEQTQHWIQYRHNLRDATTHLIQPSDPPTSNLVTISGDGGKDGEYSFTVNTSNSVFKLATSGHAVAGQSLCPASMYIELATQSALLLLNSQSEVNILPHIENLVMSAPLGLGVKLFINLSEETSASWRFSICSETMSKRTEHGRGTISLPSVGDIIVETRLKLLQKMVSSSSMDRIFRSSTATSIRGNIVYQLFSQIVDYAAYYRGVRSVSALGNEAVGLIDLSDHANRFDWKSTVSKPIELDNFLQVAGIHVNCLSPRQNSEVFMCTAVDEVILAPSFAATTTDTQGWKVYTCYETGQHGTLVNNIFVFDATDTLMAAILGATFRSVSFNSLARTLTRLNQLDGAIPIVHKQATESSTFSGYHSQISTPSPRPHQGSMQSDNLTVVQQPWDILHQLRALLSDIIEVPVDNIQPSSSLDDLGIDSLLITEVVWEIQQRLKIRVTQEEILSCNNVLSLSRVLEPHAKSEIASPSIATEALDNAAMPQESVEVVTEGSGDFAHVVQECFSAVKYSYDAHAQTTGLSAFYTGPFLMQSQLVIQYVLDAFAALGCDLKGLNVGQDIPIISHVDTQRKLIPQLYKILEDARLIAKNEEGAYQRTRSPLTSIPASTWYNDLLSQYPQHTSETKLLHKTGSRLADCLSGAADPISLIFRDSSARGLLEDVYTNAPMFKAGTLLLAEYLSSIIKRLDSGRQLNILELGAGTGGTTKAIISELANAGCSPNLTYTFSDLSSSMVASARRKFAKWKFMRYDVLDIEQTPTQQLLGHYDIVLSTNCIHATKNLSKSTEHIRQMLKPDGILCLVELTRNLFWFDLVFGLLSGWWLFNDGRSHVLADERLWETNLRKAAFKWIDWSEGASRESALLRVITASPFDHVVAPVQKETLVFKKVDGLELEADLYYPAKMAHSSKPLPVALMIHGGGHIMLSKDDIRPAQTQLLLEHGFLPISVDYRLCPEVTLTEGPMADVADALNWVQKVLPNIRLRRGDIEVDGSRVISVGWSTGGTLALSLGWTSIDRGINPPKAILVFYCPLDYEDDFWLQPNIPIGSKSATSYELDGSVWTAVSDRAMTRWNVPPSKRALGGWMAPTDARSRLALYMNWHGRTLHVLLRGLDVRTKKEPQAPTAEEIQAVSPLAQVRHGNYCTPTFIVHPRNDDLIPWEQAQRMHDALRNKGIESHLQVVDGVPHLFDMYSEHRKRSDTQKVICQGYEFLLSHVA</sequence>
<dbReference type="GO" id="GO:0004315">
    <property type="term" value="F:3-oxoacyl-[acyl-carrier-protein] synthase activity"/>
    <property type="evidence" value="ECO:0007669"/>
    <property type="project" value="InterPro"/>
</dbReference>
<dbReference type="SMART" id="SM00827">
    <property type="entry name" value="PKS_AT"/>
    <property type="match status" value="1"/>
</dbReference>
<reference evidence="13" key="1">
    <citation type="journal article" date="2021" name="BMC Genomics">
        <title>Chromosome-level genome assembly and manually-curated proteome of model necrotroph Parastagonospora nodorum Sn15 reveals a genome-wide trove of candidate effector homologs, and redundancy of virulence-related functions within an accessory chromosome.</title>
        <authorList>
            <person name="Bertazzoni S."/>
            <person name="Jones D.A.B."/>
            <person name="Phan H.T."/>
            <person name="Tan K.-C."/>
            <person name="Hane J.K."/>
        </authorList>
    </citation>
    <scope>NUCLEOTIDE SEQUENCE [LARGE SCALE GENOMIC DNA]</scope>
    <source>
        <strain evidence="13">SN15 / ATCC MYA-4574 / FGSC 10173)</strain>
    </source>
</reference>
<evidence type="ECO:0000259" key="10">
    <source>
        <dbReference type="PROSITE" id="PS52004"/>
    </source>
</evidence>
<accession>A0A7U2F5Z1</accession>
<name>A0A7U2F5Z1_PHANO</name>
<feature type="compositionally biased region" description="Polar residues" evidence="8">
    <location>
        <begin position="1556"/>
        <end position="1566"/>
    </location>
</feature>
<organism evidence="12 13">
    <name type="scientific">Phaeosphaeria nodorum (strain SN15 / ATCC MYA-4574 / FGSC 10173)</name>
    <name type="common">Glume blotch fungus</name>
    <name type="synonym">Parastagonospora nodorum</name>
    <dbReference type="NCBI Taxonomy" id="321614"/>
    <lineage>
        <taxon>Eukaryota</taxon>
        <taxon>Fungi</taxon>
        <taxon>Dikarya</taxon>
        <taxon>Ascomycota</taxon>
        <taxon>Pezizomycotina</taxon>
        <taxon>Dothideomycetes</taxon>
        <taxon>Pleosporomycetidae</taxon>
        <taxon>Pleosporales</taxon>
        <taxon>Pleosporineae</taxon>
        <taxon>Phaeosphaeriaceae</taxon>
        <taxon>Parastagonospora</taxon>
    </lineage>
</organism>
<dbReference type="Pfam" id="PF00698">
    <property type="entry name" value="Acyl_transf_1"/>
    <property type="match status" value="1"/>
</dbReference>
<dbReference type="InterPro" id="IPR009081">
    <property type="entry name" value="PP-bd_ACP"/>
</dbReference>
<dbReference type="EMBL" id="CP069031">
    <property type="protein sequence ID" value="QRC99353.1"/>
    <property type="molecule type" value="Genomic_DNA"/>
</dbReference>
<dbReference type="InterPro" id="IPR041068">
    <property type="entry name" value="HTH_51"/>
</dbReference>
<dbReference type="InterPro" id="IPR018201">
    <property type="entry name" value="Ketoacyl_synth_AS"/>
</dbReference>
<dbReference type="InterPro" id="IPR016035">
    <property type="entry name" value="Acyl_Trfase/lysoPLipase"/>
</dbReference>
<dbReference type="InterPro" id="IPR042104">
    <property type="entry name" value="PKS_dehydratase_sf"/>
</dbReference>
<dbReference type="PROSITE" id="PS00606">
    <property type="entry name" value="KS3_1"/>
    <property type="match status" value="1"/>
</dbReference>
<keyword evidence="4" id="KW-0489">Methyltransferase</keyword>
<evidence type="ECO:0000256" key="6">
    <source>
        <dbReference type="ARBA" id="ARBA00023268"/>
    </source>
</evidence>
<dbReference type="InterPro" id="IPR036736">
    <property type="entry name" value="ACP-like_sf"/>
</dbReference>
<feature type="domain" description="Ketosynthase family 3 (KS3)" evidence="10">
    <location>
        <begin position="344"/>
        <end position="758"/>
    </location>
</feature>
<dbReference type="InterPro" id="IPR006162">
    <property type="entry name" value="Ppantetheine_attach_site"/>
</dbReference>
<dbReference type="PROSITE" id="PS52004">
    <property type="entry name" value="KS3_2"/>
    <property type="match status" value="1"/>
</dbReference>
<dbReference type="Pfam" id="PF18558">
    <property type="entry name" value="HTH_51"/>
    <property type="match status" value="1"/>
</dbReference>
<feature type="active site" description="Proton donor; for dehydratase activity" evidence="7">
    <location>
        <position position="1439"/>
    </location>
</feature>
<dbReference type="InterPro" id="IPR049551">
    <property type="entry name" value="PKS_DH_C"/>
</dbReference>
<evidence type="ECO:0000313" key="12">
    <source>
        <dbReference type="EMBL" id="QRC99353.1"/>
    </source>
</evidence>
<feature type="region of interest" description="C-terminal hotdog fold" evidence="7">
    <location>
        <begin position="1378"/>
        <end position="1530"/>
    </location>
</feature>